<dbReference type="EMBL" id="VDCV01000010">
    <property type="protein sequence ID" value="KAB5539207.1"/>
    <property type="molecule type" value="Genomic_DNA"/>
</dbReference>
<protein>
    <recommendedName>
        <fullName evidence="2">DUF4283 domain-containing protein</fullName>
    </recommendedName>
</protein>
<proteinExistence type="predicted"/>
<name>A0A5N5L8U5_9ROSI</name>
<dbReference type="InterPro" id="IPR025558">
    <property type="entry name" value="DUF4283"/>
</dbReference>
<keyword evidence="4" id="KW-1185">Reference proteome</keyword>
<dbReference type="AlphaFoldDB" id="A0A5N5L8U5"/>
<reference evidence="4" key="1">
    <citation type="journal article" date="2019" name="Gigascience">
        <title>De novo genome assembly of the endangered Acer yangbiense, a plant species with extremely small populations endemic to Yunnan Province, China.</title>
        <authorList>
            <person name="Yang J."/>
            <person name="Wariss H.M."/>
            <person name="Tao L."/>
            <person name="Zhang R."/>
            <person name="Yun Q."/>
            <person name="Hollingsworth P."/>
            <person name="Dao Z."/>
            <person name="Luo G."/>
            <person name="Guo H."/>
            <person name="Ma Y."/>
            <person name="Sun W."/>
        </authorList>
    </citation>
    <scope>NUCLEOTIDE SEQUENCE [LARGE SCALE GENOMIC DNA]</scope>
    <source>
        <strain evidence="4">cv. br00</strain>
    </source>
</reference>
<feature type="compositionally biased region" description="Polar residues" evidence="1">
    <location>
        <begin position="1"/>
        <end position="14"/>
    </location>
</feature>
<feature type="region of interest" description="Disordered" evidence="1">
    <location>
        <begin position="1"/>
        <end position="30"/>
    </location>
</feature>
<comment type="caution">
    <text evidence="3">The sequence shown here is derived from an EMBL/GenBank/DDBJ whole genome shotgun (WGS) entry which is preliminary data.</text>
</comment>
<gene>
    <name evidence="3" type="ORF">DKX38_016740</name>
</gene>
<dbReference type="InterPro" id="IPR040256">
    <property type="entry name" value="At4g02000-like"/>
</dbReference>
<feature type="domain" description="DUF4283" evidence="2">
    <location>
        <begin position="69"/>
        <end position="152"/>
    </location>
</feature>
<evidence type="ECO:0000259" key="2">
    <source>
        <dbReference type="Pfam" id="PF14111"/>
    </source>
</evidence>
<dbReference type="Pfam" id="PF14111">
    <property type="entry name" value="DUF4283"/>
    <property type="match status" value="1"/>
</dbReference>
<evidence type="ECO:0000313" key="4">
    <source>
        <dbReference type="Proteomes" id="UP000326939"/>
    </source>
</evidence>
<accession>A0A5N5L8U5</accession>
<organism evidence="3 4">
    <name type="scientific">Salix brachista</name>
    <dbReference type="NCBI Taxonomy" id="2182728"/>
    <lineage>
        <taxon>Eukaryota</taxon>
        <taxon>Viridiplantae</taxon>
        <taxon>Streptophyta</taxon>
        <taxon>Embryophyta</taxon>
        <taxon>Tracheophyta</taxon>
        <taxon>Spermatophyta</taxon>
        <taxon>Magnoliopsida</taxon>
        <taxon>eudicotyledons</taxon>
        <taxon>Gunneridae</taxon>
        <taxon>Pentapetalae</taxon>
        <taxon>rosids</taxon>
        <taxon>fabids</taxon>
        <taxon>Malpighiales</taxon>
        <taxon>Salicaceae</taxon>
        <taxon>Saliceae</taxon>
        <taxon>Salix</taxon>
    </lineage>
</organism>
<dbReference type="PANTHER" id="PTHR31286:SF99">
    <property type="entry name" value="DUF4283 DOMAIN-CONTAINING PROTEIN"/>
    <property type="match status" value="1"/>
</dbReference>
<sequence>MTTSTKNPTQTYPKDTSPPPKVTSPAVNNSWAEKVKISDSSSRFKLDPIPRQSHGDQLCISEEMIETNSSKWSRCMVGFIPGFTMSYRMVNTIASRVWRSCGLEQVTTMANGFMIFHFTTEEEMQAVMERGPWLFGDNTILLQQWHPGYKFDKNKISKVPVWIRLHGLPFPLWNQNGLSLAASMVGRPLACDSQTYNCQRLEYARLCVEIDAALPKVTSFEIVSPLSHEPIVVDVDYEWTPSHCPTCKTYGHSCKRSRQPPPVVATGHTGKPFGGQPSPNSPHSHSTHKP</sequence>
<dbReference type="Proteomes" id="UP000326939">
    <property type="component" value="Chromosome 10"/>
</dbReference>
<evidence type="ECO:0000313" key="3">
    <source>
        <dbReference type="EMBL" id="KAB5539207.1"/>
    </source>
</evidence>
<feature type="region of interest" description="Disordered" evidence="1">
    <location>
        <begin position="251"/>
        <end position="290"/>
    </location>
</feature>
<dbReference type="PANTHER" id="PTHR31286">
    <property type="entry name" value="GLYCINE-RICH CELL WALL STRUCTURAL PROTEIN 1.8-LIKE"/>
    <property type="match status" value="1"/>
</dbReference>
<evidence type="ECO:0000256" key="1">
    <source>
        <dbReference type="SAM" id="MobiDB-lite"/>
    </source>
</evidence>